<sequence length="74" mass="7909">LLELQFLLHDLQSYNSSTTPVDISLAAIEACTDGFSESKKVGSGAYGKVYKVYPLCFGLFSQVILVASTSNSGK</sequence>
<dbReference type="HOGENOM" id="CLU_2695156_0_0_1"/>
<dbReference type="Gramene" id="ORGLA11G0084400.1">
    <property type="protein sequence ID" value="ORGLA11G0084400.1"/>
    <property type="gene ID" value="ORGLA11G0084400"/>
</dbReference>
<keyword evidence="2" id="KW-1185">Reference proteome</keyword>
<reference evidence="1" key="1">
    <citation type="submission" date="2015-06" db="UniProtKB">
        <authorList>
            <consortium name="EnsemblPlants"/>
        </authorList>
    </citation>
    <scope>IDENTIFICATION</scope>
</reference>
<protein>
    <recommendedName>
        <fullName evidence="3">Protein kinase domain-containing protein</fullName>
    </recommendedName>
</protein>
<accession>I1QZA2</accession>
<reference evidence="1 2" key="2">
    <citation type="submission" date="2018-04" db="EMBL/GenBank/DDBJ databases">
        <title>OglaRS2 (Oryza glaberrima Reference Sequence Version 2).</title>
        <authorList>
            <person name="Zhang J."/>
            <person name="Kudrna D."/>
            <person name="Lee S."/>
            <person name="Talag J."/>
            <person name="Rajasekar S."/>
            <person name="Wing R.A."/>
        </authorList>
    </citation>
    <scope>NUCLEOTIDE SEQUENCE [LARGE SCALE GENOMIC DNA]</scope>
    <source>
        <strain evidence="1 2">cv. IRGC 96717</strain>
    </source>
</reference>
<evidence type="ECO:0000313" key="2">
    <source>
        <dbReference type="Proteomes" id="UP000007306"/>
    </source>
</evidence>
<evidence type="ECO:0008006" key="3">
    <source>
        <dbReference type="Google" id="ProtNLM"/>
    </source>
</evidence>
<dbReference type="SUPFAM" id="SSF56112">
    <property type="entry name" value="Protein kinase-like (PK-like)"/>
    <property type="match status" value="1"/>
</dbReference>
<dbReference type="InterPro" id="IPR011009">
    <property type="entry name" value="Kinase-like_dom_sf"/>
</dbReference>
<dbReference type="Proteomes" id="UP000007306">
    <property type="component" value="Chromosome 11"/>
</dbReference>
<dbReference type="STRING" id="4538.I1QZA2"/>
<proteinExistence type="predicted"/>
<dbReference type="Gene3D" id="3.30.200.20">
    <property type="entry name" value="Phosphorylase Kinase, domain 1"/>
    <property type="match status" value="1"/>
</dbReference>
<name>I1QZA2_ORYGL</name>
<dbReference type="AlphaFoldDB" id="I1QZA2"/>
<organism evidence="1 2">
    <name type="scientific">Oryza glaberrima</name>
    <name type="common">African rice</name>
    <dbReference type="NCBI Taxonomy" id="4538"/>
    <lineage>
        <taxon>Eukaryota</taxon>
        <taxon>Viridiplantae</taxon>
        <taxon>Streptophyta</taxon>
        <taxon>Embryophyta</taxon>
        <taxon>Tracheophyta</taxon>
        <taxon>Spermatophyta</taxon>
        <taxon>Magnoliopsida</taxon>
        <taxon>Liliopsida</taxon>
        <taxon>Poales</taxon>
        <taxon>Poaceae</taxon>
        <taxon>BOP clade</taxon>
        <taxon>Oryzoideae</taxon>
        <taxon>Oryzeae</taxon>
        <taxon>Oryzinae</taxon>
        <taxon>Oryza</taxon>
    </lineage>
</organism>
<evidence type="ECO:0000313" key="1">
    <source>
        <dbReference type="EnsemblPlants" id="ORGLA11G0084400.1"/>
    </source>
</evidence>
<dbReference type="EnsemblPlants" id="ORGLA11G0084400.1">
    <property type="protein sequence ID" value="ORGLA11G0084400.1"/>
    <property type="gene ID" value="ORGLA11G0084400"/>
</dbReference>